<protein>
    <submittedName>
        <fullName evidence="2">Uncharacterized protein</fullName>
    </submittedName>
</protein>
<organism evidence="2 3">
    <name type="scientific">Ascobolus immersus RN42</name>
    <dbReference type="NCBI Taxonomy" id="1160509"/>
    <lineage>
        <taxon>Eukaryota</taxon>
        <taxon>Fungi</taxon>
        <taxon>Dikarya</taxon>
        <taxon>Ascomycota</taxon>
        <taxon>Pezizomycotina</taxon>
        <taxon>Pezizomycetes</taxon>
        <taxon>Pezizales</taxon>
        <taxon>Ascobolaceae</taxon>
        <taxon>Ascobolus</taxon>
    </lineage>
</organism>
<evidence type="ECO:0000313" key="3">
    <source>
        <dbReference type="Proteomes" id="UP000275078"/>
    </source>
</evidence>
<feature type="compositionally biased region" description="Basic residues" evidence="1">
    <location>
        <begin position="20"/>
        <end position="35"/>
    </location>
</feature>
<feature type="compositionally biased region" description="Basic and acidic residues" evidence="1">
    <location>
        <begin position="281"/>
        <end position="292"/>
    </location>
</feature>
<feature type="region of interest" description="Disordered" evidence="1">
    <location>
        <begin position="281"/>
        <end position="509"/>
    </location>
</feature>
<feature type="compositionally biased region" description="Basic and acidic residues" evidence="1">
    <location>
        <begin position="466"/>
        <end position="478"/>
    </location>
</feature>
<dbReference type="EMBL" id="ML120098">
    <property type="protein sequence ID" value="RPA70736.1"/>
    <property type="molecule type" value="Genomic_DNA"/>
</dbReference>
<sequence length="536" mass="60059">MVKGSTMKSTLRKSKDTKAPKPKQTKSKSSTRKGNSKTPAPDPDPNADNDSNDEEQEATSDEREDDKDPNESVPFQFDIKKLRKRYGGGRGSANYHRYLAYCKRHSTHWCNRVSAAELNSKRFQWTKRESKVVKAFCREHNYWPPAAGHPLGLTQEEMAKVFLMVVGGCDQKGPNCANYVSKLQTKFKNVAVENKGRIFPVTRDPVTHQEMEGVNVLRSPNFVRDRTFYALLRRFPTSQFDVIFKLLKHYYKDLKKDDRIVKLQINQQQPTAAQLLDNSRDFYDNDKEHPESDLPLTSDDESEIDKDCQSGDDFQSAAGSVGSSVKRAREDEEEKDIGSQEELDENAMKFELSPSPGVLGPEEGYASEHLHRQNTPPPPPLPGFSGNQEDDGGLVTRPREVLKRARQRRSSRSENAGEEFESEFPRTKKAKADHHPRSSQSNASLTYGRNPSSEIGSGVELDDDQQGQHELHGSRESPADPPSVKGQVALPTHITPERLGSSVGRPLGANMDKADLFARHNIKLPASSSDDEANAE</sequence>
<feature type="compositionally biased region" description="Polar residues" evidence="1">
    <location>
        <begin position="438"/>
        <end position="455"/>
    </location>
</feature>
<evidence type="ECO:0000256" key="1">
    <source>
        <dbReference type="SAM" id="MobiDB-lite"/>
    </source>
</evidence>
<evidence type="ECO:0000313" key="2">
    <source>
        <dbReference type="EMBL" id="RPA70736.1"/>
    </source>
</evidence>
<dbReference type="AlphaFoldDB" id="A0A3N4HBB6"/>
<proteinExistence type="predicted"/>
<gene>
    <name evidence="2" type="ORF">BJ508DRAFT_336859</name>
</gene>
<accession>A0A3N4HBB6</accession>
<keyword evidence="3" id="KW-1185">Reference proteome</keyword>
<reference evidence="2 3" key="1">
    <citation type="journal article" date="2018" name="Nat. Ecol. Evol.">
        <title>Pezizomycetes genomes reveal the molecular basis of ectomycorrhizal truffle lifestyle.</title>
        <authorList>
            <person name="Murat C."/>
            <person name="Payen T."/>
            <person name="Noel B."/>
            <person name="Kuo A."/>
            <person name="Morin E."/>
            <person name="Chen J."/>
            <person name="Kohler A."/>
            <person name="Krizsan K."/>
            <person name="Balestrini R."/>
            <person name="Da Silva C."/>
            <person name="Montanini B."/>
            <person name="Hainaut M."/>
            <person name="Levati E."/>
            <person name="Barry K.W."/>
            <person name="Belfiori B."/>
            <person name="Cichocki N."/>
            <person name="Clum A."/>
            <person name="Dockter R.B."/>
            <person name="Fauchery L."/>
            <person name="Guy J."/>
            <person name="Iotti M."/>
            <person name="Le Tacon F."/>
            <person name="Lindquist E.A."/>
            <person name="Lipzen A."/>
            <person name="Malagnac F."/>
            <person name="Mello A."/>
            <person name="Molinier V."/>
            <person name="Miyauchi S."/>
            <person name="Poulain J."/>
            <person name="Riccioni C."/>
            <person name="Rubini A."/>
            <person name="Sitrit Y."/>
            <person name="Splivallo R."/>
            <person name="Traeger S."/>
            <person name="Wang M."/>
            <person name="Zifcakova L."/>
            <person name="Wipf D."/>
            <person name="Zambonelli A."/>
            <person name="Paolocci F."/>
            <person name="Nowrousian M."/>
            <person name="Ottonello S."/>
            <person name="Baldrian P."/>
            <person name="Spatafora J.W."/>
            <person name="Henrissat B."/>
            <person name="Nagy L.G."/>
            <person name="Aury J.M."/>
            <person name="Wincker P."/>
            <person name="Grigoriev I.V."/>
            <person name="Bonfante P."/>
            <person name="Martin F.M."/>
        </authorList>
    </citation>
    <scope>NUCLEOTIDE SEQUENCE [LARGE SCALE GENOMIC DNA]</scope>
    <source>
        <strain evidence="2 3">RN42</strain>
    </source>
</reference>
<name>A0A3N4HBB6_ASCIM</name>
<feature type="region of interest" description="Disordered" evidence="1">
    <location>
        <begin position="1"/>
        <end position="79"/>
    </location>
</feature>
<feature type="compositionally biased region" description="Acidic residues" evidence="1">
    <location>
        <begin position="331"/>
        <end position="345"/>
    </location>
</feature>
<feature type="compositionally biased region" description="Acidic residues" evidence="1">
    <location>
        <begin position="45"/>
        <end position="68"/>
    </location>
</feature>
<dbReference type="Proteomes" id="UP000275078">
    <property type="component" value="Unassembled WGS sequence"/>
</dbReference>